<dbReference type="InterPro" id="IPR011011">
    <property type="entry name" value="Znf_FYVE_PHD"/>
</dbReference>
<dbReference type="Proteomes" id="UP000009138">
    <property type="component" value="Unassembled WGS sequence"/>
</dbReference>
<dbReference type="SUPFAM" id="SSF57903">
    <property type="entry name" value="FYVE/PHD zinc finger"/>
    <property type="match status" value="1"/>
</dbReference>
<keyword evidence="6" id="KW-1185">Reference proteome</keyword>
<sequence length="311" mass="36379">MQANVTFEQLVHNPLTPLLDDSLIPSTTIEDIQHSLNQIINRTLIKEDEITTEEEALLIYHAEQLKIMSIELLSTERKVRELLLLESSVSEQYELRERAYRQRIEECDEVSRQQLELIDHLVELSDHLKKPEKKRHRNSFMTTTTWQSSESSFFDNSTCATSISSHSGFYVHPKPTEHRGDWRYKLCVWIGGSIGGGRLIHSFENQKQVREFLIAGFGVIQSCRYNYTFHIDQAQRSRFKLLSKSLWTPDDQQDQCQSGTCLTRFSFKTRRHHCRSLNKLPLFSSSNKQEKFSWYRVCDACFIDLVLVNNV</sequence>
<dbReference type="GeneID" id="93611244"/>
<dbReference type="GO" id="GO:0008270">
    <property type="term" value="F:zinc ion binding"/>
    <property type="evidence" value="ECO:0007669"/>
    <property type="project" value="UniProtKB-KW"/>
</dbReference>
<organism evidence="5 6">
    <name type="scientific">Rhizopus delemar (strain RA 99-880 / ATCC MYA-4621 / FGSC 9543 / NRRL 43880)</name>
    <name type="common">Mucormycosis agent</name>
    <name type="synonym">Rhizopus arrhizus var. delemar</name>
    <dbReference type="NCBI Taxonomy" id="246409"/>
    <lineage>
        <taxon>Eukaryota</taxon>
        <taxon>Fungi</taxon>
        <taxon>Fungi incertae sedis</taxon>
        <taxon>Mucoromycota</taxon>
        <taxon>Mucoromycotina</taxon>
        <taxon>Mucoromycetes</taxon>
        <taxon>Mucorales</taxon>
        <taxon>Mucorineae</taxon>
        <taxon>Rhizopodaceae</taxon>
        <taxon>Rhizopus</taxon>
    </lineage>
</organism>
<feature type="domain" description="FYVE zinc finger" evidence="4">
    <location>
        <begin position="242"/>
        <end position="307"/>
    </location>
</feature>
<evidence type="ECO:0000313" key="6">
    <source>
        <dbReference type="Proteomes" id="UP000009138"/>
    </source>
</evidence>
<proteinExistence type="predicted"/>
<evidence type="ECO:0000256" key="3">
    <source>
        <dbReference type="ARBA" id="ARBA00022833"/>
    </source>
</evidence>
<dbReference type="InterPro" id="IPR013083">
    <property type="entry name" value="Znf_RING/FYVE/PHD"/>
</dbReference>
<evidence type="ECO:0000256" key="1">
    <source>
        <dbReference type="ARBA" id="ARBA00022723"/>
    </source>
</evidence>
<keyword evidence="3" id="KW-0862">Zinc</keyword>
<dbReference type="SMART" id="SM00064">
    <property type="entry name" value="FYVE"/>
    <property type="match status" value="1"/>
</dbReference>
<accession>I1BTN8</accession>
<evidence type="ECO:0000256" key="2">
    <source>
        <dbReference type="ARBA" id="ARBA00022771"/>
    </source>
</evidence>
<dbReference type="STRING" id="246409.I1BTN8"/>
<evidence type="ECO:0000313" key="5">
    <source>
        <dbReference type="EMBL" id="EIE79568.1"/>
    </source>
</evidence>
<dbReference type="InterPro" id="IPR000306">
    <property type="entry name" value="Znf_FYVE"/>
</dbReference>
<evidence type="ECO:0000259" key="4">
    <source>
        <dbReference type="SMART" id="SM00064"/>
    </source>
</evidence>
<keyword evidence="1" id="KW-0479">Metal-binding</keyword>
<dbReference type="OrthoDB" id="660555at2759"/>
<dbReference type="VEuPathDB" id="FungiDB:RO3G_04273"/>
<dbReference type="InParanoid" id="I1BTN8"/>
<protein>
    <recommendedName>
        <fullName evidence="4">FYVE zinc finger domain-containing protein</fullName>
    </recommendedName>
</protein>
<dbReference type="AlphaFoldDB" id="I1BTN8"/>
<dbReference type="EMBL" id="CH476734">
    <property type="protein sequence ID" value="EIE79568.1"/>
    <property type="molecule type" value="Genomic_DNA"/>
</dbReference>
<dbReference type="Gene3D" id="3.30.40.10">
    <property type="entry name" value="Zinc/RING finger domain, C3HC4 (zinc finger)"/>
    <property type="match status" value="1"/>
</dbReference>
<reference evidence="5 6" key="1">
    <citation type="journal article" date="2009" name="PLoS Genet.">
        <title>Genomic analysis of the basal lineage fungus Rhizopus oryzae reveals a whole-genome duplication.</title>
        <authorList>
            <person name="Ma L.-J."/>
            <person name="Ibrahim A.S."/>
            <person name="Skory C."/>
            <person name="Grabherr M.G."/>
            <person name="Burger G."/>
            <person name="Butler M."/>
            <person name="Elias M."/>
            <person name="Idnurm A."/>
            <person name="Lang B.F."/>
            <person name="Sone T."/>
            <person name="Abe A."/>
            <person name="Calvo S.E."/>
            <person name="Corrochano L.M."/>
            <person name="Engels R."/>
            <person name="Fu J."/>
            <person name="Hansberg W."/>
            <person name="Kim J.-M."/>
            <person name="Kodira C.D."/>
            <person name="Koehrsen M.J."/>
            <person name="Liu B."/>
            <person name="Miranda-Saavedra D."/>
            <person name="O'Leary S."/>
            <person name="Ortiz-Castellanos L."/>
            <person name="Poulter R."/>
            <person name="Rodriguez-Romero J."/>
            <person name="Ruiz-Herrera J."/>
            <person name="Shen Y.-Q."/>
            <person name="Zeng Q."/>
            <person name="Galagan J."/>
            <person name="Birren B.W."/>
            <person name="Cuomo C.A."/>
            <person name="Wickes B.L."/>
        </authorList>
    </citation>
    <scope>NUCLEOTIDE SEQUENCE [LARGE SCALE GENOMIC DNA]</scope>
    <source>
        <strain evidence="6">RA 99-880 / ATCC MYA-4621 / FGSC 9543 / NRRL 43880</strain>
    </source>
</reference>
<dbReference type="RefSeq" id="XP_067514964.1">
    <property type="nucleotide sequence ID" value="XM_067658863.1"/>
</dbReference>
<keyword evidence="2" id="KW-0863">Zinc-finger</keyword>
<name>I1BTN8_RHIO9</name>
<gene>
    <name evidence="5" type="ORF">RO3G_04273</name>
</gene>